<protein>
    <recommendedName>
        <fullName evidence="3">Transposase</fullName>
    </recommendedName>
</protein>
<evidence type="ECO:0000313" key="2">
    <source>
        <dbReference type="Proteomes" id="UP001162030"/>
    </source>
</evidence>
<dbReference type="EMBL" id="OX458333">
    <property type="protein sequence ID" value="CAI8974939.1"/>
    <property type="molecule type" value="Genomic_DNA"/>
</dbReference>
<dbReference type="Proteomes" id="UP001162030">
    <property type="component" value="Chromosome"/>
</dbReference>
<gene>
    <name evidence="1" type="ORF">MSZNOR_4978</name>
</gene>
<keyword evidence="2" id="KW-1185">Reference proteome</keyword>
<organism evidence="1 2">
    <name type="scientific">Methylocaldum szegediense</name>
    <dbReference type="NCBI Taxonomy" id="73780"/>
    <lineage>
        <taxon>Bacteria</taxon>
        <taxon>Pseudomonadati</taxon>
        <taxon>Pseudomonadota</taxon>
        <taxon>Gammaproteobacteria</taxon>
        <taxon>Methylococcales</taxon>
        <taxon>Methylococcaceae</taxon>
        <taxon>Methylocaldum</taxon>
    </lineage>
</organism>
<accession>A0ABM9I9J6</accession>
<name>A0ABM9I9J6_9GAMM</name>
<reference evidence="1 2" key="1">
    <citation type="submission" date="2023-03" db="EMBL/GenBank/DDBJ databases">
        <authorList>
            <person name="Pearce D."/>
        </authorList>
    </citation>
    <scope>NUCLEOTIDE SEQUENCE [LARGE SCALE GENOMIC DNA]</scope>
    <source>
        <strain evidence="1">Msz</strain>
    </source>
</reference>
<sequence length="97" mass="10908">MVGTSNRENGNRNLVVPIRYGVRKLGIQHEILWGVYLKLSGKQADQSLVVPLSTSHSVTRILARAKMNIHRGPELVPDSKTLDRLLWRIVGSRLVAR</sequence>
<evidence type="ECO:0000313" key="1">
    <source>
        <dbReference type="EMBL" id="CAI8974939.1"/>
    </source>
</evidence>
<proteinExistence type="predicted"/>
<evidence type="ECO:0008006" key="3">
    <source>
        <dbReference type="Google" id="ProtNLM"/>
    </source>
</evidence>